<feature type="region of interest" description="Disordered" evidence="1">
    <location>
        <begin position="488"/>
        <end position="689"/>
    </location>
</feature>
<feature type="compositionally biased region" description="Low complexity" evidence="1">
    <location>
        <begin position="365"/>
        <end position="380"/>
    </location>
</feature>
<feature type="compositionally biased region" description="Acidic residues" evidence="1">
    <location>
        <begin position="649"/>
        <end position="680"/>
    </location>
</feature>
<feature type="region of interest" description="Disordered" evidence="1">
    <location>
        <begin position="70"/>
        <end position="100"/>
    </location>
</feature>
<feature type="compositionally biased region" description="Basic and acidic residues" evidence="1">
    <location>
        <begin position="142"/>
        <end position="173"/>
    </location>
</feature>
<feature type="compositionally biased region" description="Basic and acidic residues" evidence="1">
    <location>
        <begin position="267"/>
        <end position="285"/>
    </location>
</feature>
<dbReference type="WBParaSite" id="MhA1_Contig332.frz3.gene12">
    <property type="protein sequence ID" value="MhA1_Contig332.frz3.gene12"/>
    <property type="gene ID" value="MhA1_Contig332.frz3.gene12"/>
</dbReference>
<feature type="compositionally biased region" description="Acidic residues" evidence="1">
    <location>
        <begin position="331"/>
        <end position="340"/>
    </location>
</feature>
<organism evidence="2 3">
    <name type="scientific">Meloidogyne hapla</name>
    <name type="common">Root-knot nematode worm</name>
    <dbReference type="NCBI Taxonomy" id="6305"/>
    <lineage>
        <taxon>Eukaryota</taxon>
        <taxon>Metazoa</taxon>
        <taxon>Ecdysozoa</taxon>
        <taxon>Nematoda</taxon>
        <taxon>Chromadorea</taxon>
        <taxon>Rhabditida</taxon>
        <taxon>Tylenchina</taxon>
        <taxon>Tylenchomorpha</taxon>
        <taxon>Tylenchoidea</taxon>
        <taxon>Meloidogynidae</taxon>
        <taxon>Meloidogyninae</taxon>
        <taxon>Meloidogyne</taxon>
    </lineage>
</organism>
<feature type="compositionally biased region" description="Acidic residues" evidence="1">
    <location>
        <begin position="515"/>
        <end position="526"/>
    </location>
</feature>
<dbReference type="AlphaFoldDB" id="A0A1I8BMM2"/>
<feature type="region of interest" description="Disordered" evidence="1">
    <location>
        <begin position="267"/>
        <end position="435"/>
    </location>
</feature>
<evidence type="ECO:0000313" key="3">
    <source>
        <dbReference type="WBParaSite" id="MhA1_Contig332.frz3.gene12"/>
    </source>
</evidence>
<feature type="compositionally biased region" description="Basic and acidic residues" evidence="1">
    <location>
        <begin position="78"/>
        <end position="89"/>
    </location>
</feature>
<name>A0A1I8BMM2_MELHA</name>
<feature type="compositionally biased region" description="Basic and acidic residues" evidence="1">
    <location>
        <begin position="350"/>
        <end position="364"/>
    </location>
</feature>
<feature type="region of interest" description="Disordered" evidence="1">
    <location>
        <begin position="142"/>
        <end position="191"/>
    </location>
</feature>
<reference evidence="3" key="1">
    <citation type="submission" date="2016-11" db="UniProtKB">
        <authorList>
            <consortium name="WormBaseParasite"/>
        </authorList>
    </citation>
    <scope>IDENTIFICATION</scope>
</reference>
<feature type="compositionally biased region" description="Basic and acidic residues" evidence="1">
    <location>
        <begin position="628"/>
        <end position="637"/>
    </location>
</feature>
<feature type="compositionally biased region" description="Basic and acidic residues" evidence="1">
    <location>
        <begin position="488"/>
        <end position="514"/>
    </location>
</feature>
<dbReference type="OMA" id="RIDQWES"/>
<feature type="compositionally biased region" description="Acidic residues" evidence="1">
    <location>
        <begin position="404"/>
        <end position="418"/>
    </location>
</feature>
<sequence>MEEVEKRLVEEDDERGKFKDEKEQLIEEEKDDNNKEFVEEEKEQEEELQILVAEEINGREINRKLIEEEFEKEEEKEDERKEFMEKEEERESIEDDEDVNKKFMKEGEEEKLIAEEQTDLEKFAKEEDVKEELIVKDEEFVEEGGKSRSMGRDEQFIKEYNDQNKIKEKEEKPQILMQDEDERNKFIEEDEQKKIRETDELEKEQLFEIEMVKQAGELVDDAIKRALEDSMILHHEEAENLPEGLIEQEKGAKLAYEELEDKLEKLEEDSLKEDKFEEDKLKEKQIFTGEINISESKKSSESEEEDEEISLLTAEEKEEGEGEANNSPEFEYGDGDEELSGEQSQQSPSELHKTVEGEEGRETHLSSAPSSSLLLPSGIPRRPRSPLPPPIAATPPQTGRVVDKEEEEKEEFEEELQLEEIKREEEEEDSMLLSDVKMPVDNLLVFSTHKDGDEDEEHYFGPSVPEERDTLGPDLMIVHSKSLEEVKLHGKEDPWLSSFAKEEKEEDWGHKREVEIEETEEEEPLEEPQRQIGGSLDTSPSEKRRRRSSAASAHGSTNGSLSEFERIEQEIIEGGGGKNLNISPHHSPEAGEGKRRRSAGKQQQSPTREGVGVSAHRGSADSLNEFEQLEREVHEAVATEDIMMLSDIREDEEGEEVEGYELEPISGEEIEEEEEDDDERDYLGKELKKENNNNEVMMISSGYDSSGQTQQIELIAQQLSPEFEKIPEIPVEKSQEKIQENPLEKLLEISEKLPEKFTKEKEDEKIIISPKPEILFEQKPEFKKEHLFKQQKETKKQQNIPSTSEKKDFVFGGGGGEIASVGGSLDKEDDDDSEKTIFETVSVNSADGSEERIKNFKTIYRTAITRVRDPIYSRVRFAGTEDEQQIKAILESGRTDELELRDTEGNVTRLRTVVERGSSST</sequence>
<feature type="region of interest" description="Disordered" evidence="1">
    <location>
        <begin position="788"/>
        <end position="833"/>
    </location>
</feature>
<feature type="region of interest" description="Disordered" evidence="1">
    <location>
        <begin position="449"/>
        <end position="470"/>
    </location>
</feature>
<evidence type="ECO:0000313" key="2">
    <source>
        <dbReference type="Proteomes" id="UP000095281"/>
    </source>
</evidence>
<evidence type="ECO:0000256" key="1">
    <source>
        <dbReference type="SAM" id="MobiDB-lite"/>
    </source>
</evidence>
<proteinExistence type="predicted"/>
<protein>
    <submittedName>
        <fullName evidence="3">Uncharacterized protein</fullName>
    </submittedName>
</protein>
<feature type="region of interest" description="Disordered" evidence="1">
    <location>
        <begin position="1"/>
        <end position="46"/>
    </location>
</feature>
<accession>A0A1I8BMM2</accession>
<feature type="compositionally biased region" description="Basic and acidic residues" evidence="1">
    <location>
        <begin position="182"/>
        <end position="191"/>
    </location>
</feature>
<dbReference type="Proteomes" id="UP000095281">
    <property type="component" value="Unplaced"/>
</dbReference>
<feature type="compositionally biased region" description="Basic and acidic residues" evidence="1">
    <location>
        <begin position="1"/>
        <end position="37"/>
    </location>
</feature>
<keyword evidence="2" id="KW-1185">Reference proteome</keyword>